<proteinExistence type="predicted"/>
<reference evidence="1 2" key="1">
    <citation type="submission" date="2016-08" db="EMBL/GenBank/DDBJ databases">
        <authorList>
            <person name="Seilhamer J.J."/>
        </authorList>
    </citation>
    <scope>NUCLEOTIDE SEQUENCE [LARGE SCALE GENOMIC DNA]</scope>
    <source>
        <strain evidence="1 2">KH-21-114</strain>
    </source>
</reference>
<dbReference type="EMBL" id="MINH01000016">
    <property type="protein sequence ID" value="POG12584.1"/>
    <property type="molecule type" value="Genomic_DNA"/>
</dbReference>
<accession>A0A2S3XAF7</accession>
<gene>
    <name evidence="1" type="ORF">BGP84_04670</name>
</gene>
<reference evidence="1 2" key="2">
    <citation type="submission" date="2018-03" db="EMBL/GenBank/DDBJ databases">
        <title>Draft genome of Pseudomonas putida strain KH-21-114.</title>
        <authorList>
            <person name="Yoshizawa S."/>
            <person name="Khan N.H."/>
            <person name="Nishimura M."/>
            <person name="Chiura H.X."/>
            <person name="Ogura Y."/>
            <person name="Hayashi T."/>
            <person name="Kogure K."/>
        </authorList>
    </citation>
    <scope>NUCLEOTIDE SEQUENCE [LARGE SCALE GENOMIC DNA]</scope>
    <source>
        <strain evidence="1 2">KH-21-114</strain>
    </source>
</reference>
<evidence type="ECO:0000313" key="1">
    <source>
        <dbReference type="EMBL" id="POG12584.1"/>
    </source>
</evidence>
<protein>
    <recommendedName>
        <fullName evidence="3">Nucleotide-diphospho-sugar transferase domain-containing protein</fullName>
    </recommendedName>
</protein>
<organism evidence="1 2">
    <name type="scientific">Pseudomonas putida</name>
    <name type="common">Arthrobacter siderocapsulatus</name>
    <dbReference type="NCBI Taxonomy" id="303"/>
    <lineage>
        <taxon>Bacteria</taxon>
        <taxon>Pseudomonadati</taxon>
        <taxon>Pseudomonadota</taxon>
        <taxon>Gammaproteobacteria</taxon>
        <taxon>Pseudomonadales</taxon>
        <taxon>Pseudomonadaceae</taxon>
        <taxon>Pseudomonas</taxon>
    </lineage>
</organism>
<evidence type="ECO:0000313" key="2">
    <source>
        <dbReference type="Proteomes" id="UP000237230"/>
    </source>
</evidence>
<dbReference type="OrthoDB" id="9178965at2"/>
<dbReference type="RefSeq" id="WP_103445972.1">
    <property type="nucleotide sequence ID" value="NZ_MINH01000016.1"/>
</dbReference>
<name>A0A2S3XAF7_PSEPU</name>
<comment type="caution">
    <text evidence="1">The sequence shown here is derived from an EMBL/GenBank/DDBJ whole genome shotgun (WGS) entry which is preliminary data.</text>
</comment>
<dbReference type="AlphaFoldDB" id="A0A2S3XAF7"/>
<evidence type="ECO:0008006" key="3">
    <source>
        <dbReference type="Google" id="ProtNLM"/>
    </source>
</evidence>
<sequence>MQHFLPSRPQLVYLAFGPATYHQEACFSIVSALAHLKGNATQAIDIQVYTDNAEPYGKLPVTVHLLDEATRKAWNQPHGYHFRSKHVLLRQVLQQHPQAVLIDTDTFFRKSPLQLFQRVKPGTLLCNAIGARYGANQQCLLYTNLLGILESRGLADCQMPLVNSGVIGLCAEDTDVLDRSIAMMDEFYPLARTAYTLEEFCLAVAAYRKMELAECTDVIHHYWSRKAQFRAKIQAWLRKHGDNPLGPAALADVALVNDQLPRPPTLQRLGYKALSLTMPSRERQFVRELLYGCYPYPNEFDRACASAWWDKALENLNERHGRIEPEQLRQCLRHPSLRLSLGGRRKDIEAHLLRSSHR</sequence>
<dbReference type="Proteomes" id="UP000237230">
    <property type="component" value="Unassembled WGS sequence"/>
</dbReference>